<dbReference type="SUPFAM" id="SSF55486">
    <property type="entry name" value="Metalloproteases ('zincins'), catalytic domain"/>
    <property type="match status" value="1"/>
</dbReference>
<dbReference type="RefSeq" id="WP_271186162.1">
    <property type="nucleotide sequence ID" value="NZ_BSFE01000003.1"/>
</dbReference>
<evidence type="ECO:0000313" key="4">
    <source>
        <dbReference type="EMBL" id="GLK51797.1"/>
    </source>
</evidence>
<dbReference type="InterPro" id="IPR024079">
    <property type="entry name" value="MetalloPept_cat_dom_sf"/>
</dbReference>
<organism evidence="4 5">
    <name type="scientific">Maricaulis virginensis</name>
    <dbReference type="NCBI Taxonomy" id="144022"/>
    <lineage>
        <taxon>Bacteria</taxon>
        <taxon>Pseudomonadati</taxon>
        <taxon>Pseudomonadota</taxon>
        <taxon>Alphaproteobacteria</taxon>
        <taxon>Maricaulales</taxon>
        <taxon>Maricaulaceae</taxon>
        <taxon>Maricaulis</taxon>
    </lineage>
</organism>
<keyword evidence="5" id="KW-1185">Reference proteome</keyword>
<dbReference type="PANTHER" id="PTHR38478">
    <property type="entry name" value="PEPTIDASE M1A AND M12B"/>
    <property type="match status" value="1"/>
</dbReference>
<feature type="chain" id="PRO_5040884134" evidence="1">
    <location>
        <begin position="25"/>
        <end position="829"/>
    </location>
</feature>
<dbReference type="PANTHER" id="PTHR38478:SF1">
    <property type="entry name" value="ZINC DEPENDENT METALLOPROTEASE DOMAIN LIPOPROTEIN"/>
    <property type="match status" value="1"/>
</dbReference>
<accession>A0A9W6IK54</accession>
<name>A0A9W6IK54_9PROT</name>
<feature type="domain" description="DUF5117" evidence="3">
    <location>
        <begin position="91"/>
        <end position="277"/>
    </location>
</feature>
<dbReference type="Gene3D" id="3.40.390.10">
    <property type="entry name" value="Collagenase (Catalytic Domain)"/>
    <property type="match status" value="1"/>
</dbReference>
<dbReference type="InterPro" id="IPR034032">
    <property type="entry name" value="Zn_MMP-like_bac"/>
</dbReference>
<gene>
    <name evidence="4" type="ORF">GCM10017621_13050</name>
</gene>
<dbReference type="AlphaFoldDB" id="A0A9W6IK54"/>
<proteinExistence type="predicted"/>
<dbReference type="InterPro" id="IPR033413">
    <property type="entry name" value="DUF5117"/>
</dbReference>
<reference evidence="4" key="2">
    <citation type="submission" date="2023-01" db="EMBL/GenBank/DDBJ databases">
        <authorList>
            <person name="Sun Q."/>
            <person name="Evtushenko L."/>
        </authorList>
    </citation>
    <scope>NUCLEOTIDE SEQUENCE</scope>
    <source>
        <strain evidence="4">VKM B-1513</strain>
    </source>
</reference>
<dbReference type="GO" id="GO:0008237">
    <property type="term" value="F:metallopeptidase activity"/>
    <property type="evidence" value="ECO:0007669"/>
    <property type="project" value="InterPro"/>
</dbReference>
<dbReference type="Pfam" id="PF17148">
    <property type="entry name" value="DUF5117"/>
    <property type="match status" value="1"/>
</dbReference>
<evidence type="ECO:0000256" key="1">
    <source>
        <dbReference type="SAM" id="SignalP"/>
    </source>
</evidence>
<dbReference type="Pfam" id="PF16313">
    <property type="entry name" value="DUF4953"/>
    <property type="match status" value="1"/>
</dbReference>
<dbReference type="Proteomes" id="UP001143486">
    <property type="component" value="Unassembled WGS sequence"/>
</dbReference>
<feature type="domain" description="EcxA zinc-binding" evidence="2">
    <location>
        <begin position="405"/>
        <end position="715"/>
    </location>
</feature>
<dbReference type="CDD" id="cd04276">
    <property type="entry name" value="ZnMc_MMP_like_2"/>
    <property type="match status" value="1"/>
</dbReference>
<dbReference type="InterPro" id="IPR032534">
    <property type="entry name" value="EcxA_zinc-bd"/>
</dbReference>
<feature type="signal peptide" evidence="1">
    <location>
        <begin position="1"/>
        <end position="24"/>
    </location>
</feature>
<evidence type="ECO:0000313" key="5">
    <source>
        <dbReference type="Proteomes" id="UP001143486"/>
    </source>
</evidence>
<keyword evidence="1" id="KW-0732">Signal</keyword>
<dbReference type="EMBL" id="BSFE01000003">
    <property type="protein sequence ID" value="GLK51797.1"/>
    <property type="molecule type" value="Genomic_DNA"/>
</dbReference>
<protein>
    <submittedName>
        <fullName evidence="4">Peptidase</fullName>
    </submittedName>
</protein>
<sequence>MKTVSLWRAASCALAFAMAPAALAQDWSEETDGLERRDGFFPLHVDTGDGRILAEFSEQDDGSLGRMIYTARLTSGLGSNPVGLDRGLGTSSQILRFFRVNDRVFAEFENTGYRTLGAGPDEARATRQSFARSVIWSTDIVAEDGERVLIDLSGFLTRDPVGTAGQLSDSGQGNFSIDSDRSAPLTDQALAFPLNVEIDALLTLSGGDPGSEVRAVTPDPRSVTLTVHHSFSALPEAGQSIREADDRSGAITLDFYDMAAPLDEPVRRSYAIRHRLERIDPTAESGPVVEPIVYYLDRGTPPLIRDALIEGASWWAEAFEAAGYEDAFRVELLPEDAHPLDIRYNIIQWVHRQTRGWSYGASVVDPRTGEIIKGHVILGSQRVRQDRMIFEGLLGADGTGSGAADDPLELALARIRQLSAHEVGHTIGLAHNFAASVSDRASVMDYPAPLVTLDNAGEIDTSRAYDTGIGEWDKVAITWLYGEFGEGDTEAAALDRILTEARADGLLYITDRHARGNDSAHPQANLWDNGADAADSLTETLAVRAAALEAFGPHVLAGGLPASSLRDVFSPIYLYHRYQAEAAAKAIGGVVFDYELNRGSQNGLRPVAAADQRRALHALLATLDPQTLDISDRVLALMAPSPFADYDAAATRELFDSPAYPAFSRTAAAGAAARITLDAMLAPGRMARLADQHARDNSQMSPEELLDRIETQLMQTPRGEAARLQPVRFAIQTEYADQLLDLVAQGSPAVAALARQRLEALAAEAPGRRDSGADAAHRLWLARAIEAGLDRFDRGETPSLSDTDIPPGSPIGADTCWHCDSAALLGLGE</sequence>
<comment type="caution">
    <text evidence="4">The sequence shown here is derived from an EMBL/GenBank/DDBJ whole genome shotgun (WGS) entry which is preliminary data.</text>
</comment>
<reference evidence="4" key="1">
    <citation type="journal article" date="2014" name="Int. J. Syst. Evol. Microbiol.">
        <title>Complete genome sequence of Corynebacterium casei LMG S-19264T (=DSM 44701T), isolated from a smear-ripened cheese.</title>
        <authorList>
            <consortium name="US DOE Joint Genome Institute (JGI-PGF)"/>
            <person name="Walter F."/>
            <person name="Albersmeier A."/>
            <person name="Kalinowski J."/>
            <person name="Ruckert C."/>
        </authorList>
    </citation>
    <scope>NUCLEOTIDE SEQUENCE</scope>
    <source>
        <strain evidence="4">VKM B-1513</strain>
    </source>
</reference>
<evidence type="ECO:0000259" key="3">
    <source>
        <dbReference type="Pfam" id="PF17148"/>
    </source>
</evidence>
<evidence type="ECO:0000259" key="2">
    <source>
        <dbReference type="Pfam" id="PF16313"/>
    </source>
</evidence>